<evidence type="ECO:0000313" key="3">
    <source>
        <dbReference type="Proteomes" id="UP000219573"/>
    </source>
</evidence>
<reference evidence="3" key="1">
    <citation type="submission" date="2017-09" db="EMBL/GenBank/DDBJ databases">
        <authorList>
            <person name="Varghese N."/>
            <person name="Submissions S."/>
        </authorList>
    </citation>
    <scope>NUCLEOTIDE SEQUENCE [LARGE SCALE GENOMIC DNA]</scope>
    <source>
        <strain evidence="3">MSL47</strain>
    </source>
</reference>
<dbReference type="EMBL" id="OBDZ01000024">
    <property type="protein sequence ID" value="SNY38813.1"/>
    <property type="molecule type" value="Genomic_DNA"/>
</dbReference>
<organism evidence="2 3">
    <name type="scientific">Orenia metallireducens</name>
    <dbReference type="NCBI Taxonomy" id="1413210"/>
    <lineage>
        <taxon>Bacteria</taxon>
        <taxon>Bacillati</taxon>
        <taxon>Bacillota</taxon>
        <taxon>Clostridia</taxon>
        <taxon>Halanaerobiales</taxon>
        <taxon>Halobacteroidaceae</taxon>
        <taxon>Orenia</taxon>
    </lineage>
</organism>
<keyword evidence="1" id="KW-0812">Transmembrane</keyword>
<feature type="transmembrane region" description="Helical" evidence="1">
    <location>
        <begin position="12"/>
        <end position="29"/>
    </location>
</feature>
<gene>
    <name evidence="2" type="ORF">SAMN06265827_12428</name>
</gene>
<evidence type="ECO:0000256" key="1">
    <source>
        <dbReference type="SAM" id="Phobius"/>
    </source>
</evidence>
<keyword evidence="1" id="KW-0472">Membrane</keyword>
<protein>
    <submittedName>
        <fullName evidence="2">Uncharacterized protein</fullName>
    </submittedName>
</protein>
<keyword evidence="3" id="KW-1185">Reference proteome</keyword>
<dbReference type="Proteomes" id="UP000219573">
    <property type="component" value="Unassembled WGS sequence"/>
</dbReference>
<name>A0A285HT59_9FIRM</name>
<feature type="transmembrane region" description="Helical" evidence="1">
    <location>
        <begin position="41"/>
        <end position="62"/>
    </location>
</feature>
<accession>A0A285HT59</accession>
<evidence type="ECO:0000313" key="2">
    <source>
        <dbReference type="EMBL" id="SNY38813.1"/>
    </source>
</evidence>
<keyword evidence="1" id="KW-1133">Transmembrane helix</keyword>
<proteinExistence type="predicted"/>
<dbReference type="AlphaFoldDB" id="A0A285HT59"/>
<dbReference type="RefSeq" id="WP_097018827.1">
    <property type="nucleotide sequence ID" value="NZ_OBDZ01000024.1"/>
</dbReference>
<sequence>MFSNFIEIIHNILLYSLGFMGLIGGYQVLKNKYQNTADKAMFWLKIILVVLGLISPLIVLLLTEP</sequence>